<feature type="coiled-coil region" evidence="10">
    <location>
        <begin position="367"/>
        <end position="429"/>
    </location>
</feature>
<feature type="region of interest" description="Disordered" evidence="11">
    <location>
        <begin position="1580"/>
        <end position="1616"/>
    </location>
</feature>
<protein>
    <submittedName>
        <fullName evidence="13">Kinesin motor domain-containing protein</fullName>
    </submittedName>
</protein>
<dbReference type="SMART" id="SM00129">
    <property type="entry name" value="KISc"/>
    <property type="match status" value="1"/>
</dbReference>
<keyword evidence="3" id="KW-0493">Microtubule</keyword>
<comment type="similarity">
    <text evidence="9">Belongs to the TRAFAC class myosin-kinesin ATPase superfamily. Kinesin family.</text>
</comment>
<dbReference type="PANTHER" id="PTHR47117">
    <property type="entry name" value="STAR-RELATED LIPID TRANSFER PROTEIN 9"/>
    <property type="match status" value="1"/>
</dbReference>
<accession>A0AAD4N1F4</accession>
<evidence type="ECO:0000256" key="8">
    <source>
        <dbReference type="ARBA" id="ARBA00023212"/>
    </source>
</evidence>
<dbReference type="Proteomes" id="UP001201812">
    <property type="component" value="Unassembled WGS sequence"/>
</dbReference>
<feature type="domain" description="Kinesin motor" evidence="12">
    <location>
        <begin position="12"/>
        <end position="352"/>
    </location>
</feature>
<dbReference type="PRINTS" id="PR00380">
    <property type="entry name" value="KINESINHEAVY"/>
</dbReference>
<organism evidence="13 14">
    <name type="scientific">Ditylenchus destructor</name>
    <dbReference type="NCBI Taxonomy" id="166010"/>
    <lineage>
        <taxon>Eukaryota</taxon>
        <taxon>Metazoa</taxon>
        <taxon>Ecdysozoa</taxon>
        <taxon>Nematoda</taxon>
        <taxon>Chromadorea</taxon>
        <taxon>Rhabditida</taxon>
        <taxon>Tylenchina</taxon>
        <taxon>Tylenchomorpha</taxon>
        <taxon>Sphaerularioidea</taxon>
        <taxon>Anguinidae</taxon>
        <taxon>Anguininae</taxon>
        <taxon>Ditylenchus</taxon>
    </lineage>
</organism>
<evidence type="ECO:0000256" key="2">
    <source>
        <dbReference type="ARBA" id="ARBA00022490"/>
    </source>
</evidence>
<dbReference type="GO" id="GO:0008017">
    <property type="term" value="F:microtubule binding"/>
    <property type="evidence" value="ECO:0007669"/>
    <property type="project" value="InterPro"/>
</dbReference>
<dbReference type="InterPro" id="IPR019821">
    <property type="entry name" value="Kinesin_motor_CS"/>
</dbReference>
<keyword evidence="5 9" id="KW-0067">ATP-binding</keyword>
<feature type="region of interest" description="Disordered" evidence="11">
    <location>
        <begin position="929"/>
        <end position="948"/>
    </location>
</feature>
<dbReference type="SUPFAM" id="SSF52540">
    <property type="entry name" value="P-loop containing nucleoside triphosphate hydrolases"/>
    <property type="match status" value="1"/>
</dbReference>
<dbReference type="InterPro" id="IPR027417">
    <property type="entry name" value="P-loop_NTPase"/>
</dbReference>
<dbReference type="SUPFAM" id="SSF49879">
    <property type="entry name" value="SMAD/FHA domain"/>
    <property type="match status" value="1"/>
</dbReference>
<dbReference type="GO" id="GO:0005874">
    <property type="term" value="C:microtubule"/>
    <property type="evidence" value="ECO:0007669"/>
    <property type="project" value="UniProtKB-KW"/>
</dbReference>
<dbReference type="InterPro" id="IPR008984">
    <property type="entry name" value="SMAD_FHA_dom_sf"/>
</dbReference>
<dbReference type="GO" id="GO:0007018">
    <property type="term" value="P:microtubule-based movement"/>
    <property type="evidence" value="ECO:0007669"/>
    <property type="project" value="InterPro"/>
</dbReference>
<dbReference type="PROSITE" id="PS00411">
    <property type="entry name" value="KINESIN_MOTOR_1"/>
    <property type="match status" value="1"/>
</dbReference>
<evidence type="ECO:0000313" key="13">
    <source>
        <dbReference type="EMBL" id="KAI1712257.1"/>
    </source>
</evidence>
<keyword evidence="7 9" id="KW-0505">Motor protein</keyword>
<dbReference type="GO" id="GO:0003777">
    <property type="term" value="F:microtubule motor activity"/>
    <property type="evidence" value="ECO:0007669"/>
    <property type="project" value="InterPro"/>
</dbReference>
<evidence type="ECO:0000256" key="9">
    <source>
        <dbReference type="PROSITE-ProRule" id="PRU00283"/>
    </source>
</evidence>
<evidence type="ECO:0000256" key="4">
    <source>
        <dbReference type="ARBA" id="ARBA00022741"/>
    </source>
</evidence>
<comment type="caution">
    <text evidence="13">The sequence shown here is derived from an EMBL/GenBank/DDBJ whole genome shotgun (WGS) entry which is preliminary data.</text>
</comment>
<dbReference type="Gene3D" id="2.60.200.20">
    <property type="match status" value="1"/>
</dbReference>
<feature type="region of interest" description="Disordered" evidence="11">
    <location>
        <begin position="1710"/>
        <end position="1729"/>
    </location>
</feature>
<dbReference type="InterPro" id="IPR022735">
    <property type="entry name" value="bMERB_dom"/>
</dbReference>
<evidence type="ECO:0000256" key="7">
    <source>
        <dbReference type="ARBA" id="ARBA00023175"/>
    </source>
</evidence>
<evidence type="ECO:0000259" key="12">
    <source>
        <dbReference type="PROSITE" id="PS50067"/>
    </source>
</evidence>
<dbReference type="Gene3D" id="3.40.850.10">
    <property type="entry name" value="Kinesin motor domain"/>
    <property type="match status" value="1"/>
</dbReference>
<dbReference type="Gene3D" id="6.10.250.2520">
    <property type="match status" value="1"/>
</dbReference>
<evidence type="ECO:0000256" key="6">
    <source>
        <dbReference type="ARBA" id="ARBA00023054"/>
    </source>
</evidence>
<keyword evidence="8" id="KW-0206">Cytoskeleton</keyword>
<dbReference type="CDD" id="cd01365">
    <property type="entry name" value="KISc_KIF1A_KIF1B"/>
    <property type="match status" value="1"/>
</dbReference>
<evidence type="ECO:0000256" key="1">
    <source>
        <dbReference type="ARBA" id="ARBA00004245"/>
    </source>
</evidence>
<evidence type="ECO:0000256" key="3">
    <source>
        <dbReference type="ARBA" id="ARBA00022701"/>
    </source>
</evidence>
<dbReference type="InterPro" id="IPR032405">
    <property type="entry name" value="Kinesin_assoc"/>
</dbReference>
<name>A0AAD4N1F4_9BILA</name>
<feature type="binding site" evidence="9">
    <location>
        <begin position="103"/>
        <end position="110"/>
    </location>
    <ligand>
        <name>ATP</name>
        <dbReference type="ChEBI" id="CHEBI:30616"/>
    </ligand>
</feature>
<dbReference type="Pfam" id="PF16183">
    <property type="entry name" value="Kinesin_assoc"/>
    <property type="match status" value="1"/>
</dbReference>
<evidence type="ECO:0000256" key="11">
    <source>
        <dbReference type="SAM" id="MobiDB-lite"/>
    </source>
</evidence>
<dbReference type="Pfam" id="PF12130">
    <property type="entry name" value="bMERB_dom"/>
    <property type="match status" value="1"/>
</dbReference>
<dbReference type="InterPro" id="IPR001752">
    <property type="entry name" value="Kinesin_motor_dom"/>
</dbReference>
<dbReference type="PROSITE" id="PS50067">
    <property type="entry name" value="KINESIN_MOTOR_2"/>
    <property type="match status" value="1"/>
</dbReference>
<feature type="compositionally biased region" description="Low complexity" evidence="11">
    <location>
        <begin position="929"/>
        <end position="941"/>
    </location>
</feature>
<feature type="compositionally biased region" description="Polar residues" evidence="11">
    <location>
        <begin position="1710"/>
        <end position="1727"/>
    </location>
</feature>
<dbReference type="FunFam" id="3.40.850.10:FF:000139">
    <property type="entry name" value="Kinesin-like protein"/>
    <property type="match status" value="1"/>
</dbReference>
<keyword evidence="6 10" id="KW-0175">Coiled coil</keyword>
<gene>
    <name evidence="13" type="ORF">DdX_09809</name>
</gene>
<proteinExistence type="inferred from homology"/>
<dbReference type="EMBL" id="JAKKPZ010000019">
    <property type="protein sequence ID" value="KAI1712257.1"/>
    <property type="molecule type" value="Genomic_DNA"/>
</dbReference>
<dbReference type="Pfam" id="PF00225">
    <property type="entry name" value="Kinesin"/>
    <property type="match status" value="1"/>
</dbReference>
<reference evidence="13" key="1">
    <citation type="submission" date="2022-01" db="EMBL/GenBank/DDBJ databases">
        <title>Genome Sequence Resource for Two Populations of Ditylenchus destructor, the Migratory Endoparasitic Phytonematode.</title>
        <authorList>
            <person name="Zhang H."/>
            <person name="Lin R."/>
            <person name="Xie B."/>
        </authorList>
    </citation>
    <scope>NUCLEOTIDE SEQUENCE</scope>
    <source>
        <strain evidence="13">BazhouSP</strain>
    </source>
</reference>
<sequence>MTIVEETQNEQKVKVAIRLRPPNKREINLKTKCVVSMSQSQTILSHPTEEKEPKVFAFDHCFNSNADEGCSSYSSQEDVFRQIGSDVVESAFGGYNACIFAYGQTGSGKSYTMMGSAENAGIVPRLCTAIFERIERESNDLTTFKAEVSYMEIYNERVRDLLDPKNSSKRPLKVREHSILGPMVEGLSVLAVSNYEQISQLMDDGNKCRTVAATNMNAESSRSHAVFTIRLSQIMTDLDNSFTGEKVSKISLVDLAGSERAQKSGAVGKRLEEGANINKSLTTLGMVISALAEKNGKKEKFVPYRDSVLTWLLKDNLGGNSKTIMIATISPSGDNYEETLSTLRYADRAKKIVQHAVINEDPNAKVIRELREEVETLRMQINQNQERQNEADELRERLAESERLVEMMNKSWEERLRETDQLNKEHQKDLAQIGICVAESGIKMEKDKFYLVNLNADPALNELLVYYINQRAVIGCGESLHFDPSRSSSSQETYKVDFLLQGLGVHPQHALLEIVQEPATEQEEIGCRNRLYISSLSSCARICVNGRQLEHGQRMLLRNGYRLLIGNNHFFRVNCPKDEPNSQAVPHSMSSSSIGGFDSNGAFIDYNRAWLEANSDEMGFNDSNSTANVSSAVDQYIEQIAIKHEEEKQAALEKQYEEFERYIQGLAHTLQTPSTPMTPATVPGLYGTIAGTPSCQLPPVSFPPNPKHADKSKFFKWAQKSILKTEIVKANALTREANLIAEELWINQGRGKRGLARYDVTLQIPAANLRPSRIKAGNSVCEPVIVVKWQGISGYQLWTVEHLENKLVDMRELYNERQISRDTSGVGSASTSSFSGVCCSDLDECQQEAVCNFEAEEASQLSPMFETIFVSQEKHTLIGVANVFLEVLFHQLRLDYHVPIISQQGEVCGKLHVEIYRLSNAFDEESMGASSESLNSNASSNDTKNGENHGFMGNTIRCRVRIKNATNLPPNLSHFVFCQYSFFNMSEMLVVAPNMDASANSRRNGKIKPMPTSFVFDHQQDFSVLVTEEFLEYVQEDALSIEVWGHRSGGDGFESPQLTGDQTLDKTMNGINATSQVKTSDANDNIDTTSSNLFLPNPVDIAAQKRKSLQERWAEVTKRVALWVEIKELSDDGEYVNVEVLSEAGNRGSKGTGNNCCTGGIYQLKQGQQRRITIHVRSLDEDQTSGTLPLSFTDIHSVAIGSITVKQGQTIIASANSSPQDYYSSGGSNWNLYDEEAEMDSLANALRPLDSYQEDDLDRIREQWSRALEKRQQYLEAQINELSVKGHKKSESDIEREQSLINQLVELVEERDAISVPNANIPGAPAEWQPPAGIEYHVPVVYLDLDADEIANDSLDENEGTGAFHVNTAGLNTILPFEQYDEMILLPLLEKDSLEMSVTCSWDSSIHCCHALNRPSNSNESIYAIVSVTCRLSYPFTMDLVLRKRICLSIYKKPSFANRIMRKFVGSGVIGGTGVYYDVSSLDMEDRATLALMAVRQTAETNGSDIKQNEKSVTANDCWSYVEEYTKSIRAVEWMLKLDRLRQESAVYSMLNRQDKRPHRSSIYGLPTSNMRMKRTISLPNNMSLPPLPPRMPKNSAQQTNSRNAALPPISNDPQTQRLMEVSASNSSGYSSMESTSRPTSLNLISTKRPCFLPINSMVSPIADNRLEGIDEEQYHQVAELCPKEVIRSSTVPETLHHAMARNQLPYIDSSSQEAANSLSGSSQEMSPVNMDQIPATEDTEMIERADSGDELTRTNHLFDSSENFPTHLMDQMNIVDEMSSVDPRKLGHSRNFFANTITAKSGIPNSVLSRTSVKLTKRNSQQKQIQDEVLEN</sequence>
<evidence type="ECO:0000313" key="14">
    <source>
        <dbReference type="Proteomes" id="UP001201812"/>
    </source>
</evidence>
<dbReference type="InterPro" id="IPR036961">
    <property type="entry name" value="Kinesin_motor_dom_sf"/>
</dbReference>
<dbReference type="Pfam" id="PF00498">
    <property type="entry name" value="FHA"/>
    <property type="match status" value="1"/>
</dbReference>
<evidence type="ECO:0000256" key="5">
    <source>
        <dbReference type="ARBA" id="ARBA00022840"/>
    </source>
</evidence>
<keyword evidence="14" id="KW-1185">Reference proteome</keyword>
<keyword evidence="2" id="KW-0963">Cytoplasm</keyword>
<evidence type="ECO:0000256" key="10">
    <source>
        <dbReference type="SAM" id="Coils"/>
    </source>
</evidence>
<keyword evidence="4 9" id="KW-0547">Nucleotide-binding</keyword>
<comment type="subcellular location">
    <subcellularLocation>
        <location evidence="1">Cytoplasm</location>
        <location evidence="1">Cytoskeleton</location>
    </subcellularLocation>
</comment>
<dbReference type="GO" id="GO:0005524">
    <property type="term" value="F:ATP binding"/>
    <property type="evidence" value="ECO:0007669"/>
    <property type="project" value="UniProtKB-UniRule"/>
</dbReference>
<dbReference type="InterPro" id="IPR000253">
    <property type="entry name" value="FHA_dom"/>
</dbReference>